<dbReference type="PROSITE" id="PS50263">
    <property type="entry name" value="CN_HYDROLASE"/>
    <property type="match status" value="1"/>
</dbReference>
<reference evidence="2" key="1">
    <citation type="submission" date="2018-05" db="EMBL/GenBank/DDBJ databases">
        <authorList>
            <person name="Lanie J.A."/>
            <person name="Ng W.-L."/>
            <person name="Kazmierczak K.M."/>
            <person name="Andrzejewski T.M."/>
            <person name="Davidsen T.M."/>
            <person name="Wayne K.J."/>
            <person name="Tettelin H."/>
            <person name="Glass J.I."/>
            <person name="Rusch D."/>
            <person name="Podicherti R."/>
            <person name="Tsui H.-C.T."/>
            <person name="Winkler M.E."/>
        </authorList>
    </citation>
    <scope>NUCLEOTIDE SEQUENCE</scope>
</reference>
<gene>
    <name evidence="2" type="ORF">METZ01_LOCUS457244</name>
</gene>
<feature type="non-terminal residue" evidence="2">
    <location>
        <position position="83"/>
    </location>
</feature>
<feature type="domain" description="CN hydrolase" evidence="1">
    <location>
        <begin position="25"/>
        <end position="83"/>
    </location>
</feature>
<proteinExistence type="predicted"/>
<dbReference type="Gene3D" id="3.60.110.10">
    <property type="entry name" value="Carbon-nitrogen hydrolase"/>
    <property type="match status" value="1"/>
</dbReference>
<evidence type="ECO:0000259" key="1">
    <source>
        <dbReference type="PROSITE" id="PS50263"/>
    </source>
</evidence>
<organism evidence="2">
    <name type="scientific">marine metagenome</name>
    <dbReference type="NCBI Taxonomy" id="408172"/>
    <lineage>
        <taxon>unclassified sequences</taxon>
        <taxon>metagenomes</taxon>
        <taxon>ecological metagenomes</taxon>
    </lineage>
</organism>
<dbReference type="InterPro" id="IPR000132">
    <property type="entry name" value="Nitrilase/CN_hydratase_CS"/>
</dbReference>
<dbReference type="Pfam" id="PF00795">
    <property type="entry name" value="CN_hydrolase"/>
    <property type="match status" value="1"/>
</dbReference>
<dbReference type="EMBL" id="UINC01190299">
    <property type="protein sequence ID" value="SVE04390.1"/>
    <property type="molecule type" value="Genomic_DNA"/>
</dbReference>
<sequence>MLSGILLNMRGLSSKFGIEHIDSNMNIALCQINPTVGDFYGNRDKIISYYRKAVDRGGKLIVFPELVISGYPPQDLLWESGFV</sequence>
<dbReference type="SUPFAM" id="SSF56317">
    <property type="entry name" value="Carbon-nitrogen hydrolase"/>
    <property type="match status" value="1"/>
</dbReference>
<dbReference type="AlphaFoldDB" id="A0A383A9X7"/>
<evidence type="ECO:0000313" key="2">
    <source>
        <dbReference type="EMBL" id="SVE04390.1"/>
    </source>
</evidence>
<accession>A0A383A9X7</accession>
<protein>
    <recommendedName>
        <fullName evidence="1">CN hydrolase domain-containing protein</fullName>
    </recommendedName>
</protein>
<dbReference type="PROSITE" id="PS00920">
    <property type="entry name" value="NITRIL_CHT_1"/>
    <property type="match status" value="1"/>
</dbReference>
<name>A0A383A9X7_9ZZZZ</name>
<dbReference type="InterPro" id="IPR036526">
    <property type="entry name" value="C-N_Hydrolase_sf"/>
</dbReference>
<dbReference type="InterPro" id="IPR003010">
    <property type="entry name" value="C-N_Hydrolase"/>
</dbReference>
<dbReference type="GO" id="GO:0000257">
    <property type="term" value="F:nitrilase activity"/>
    <property type="evidence" value="ECO:0007669"/>
    <property type="project" value="UniProtKB-ARBA"/>
</dbReference>